<reference evidence="2" key="1">
    <citation type="submission" date="2016-10" db="EMBL/GenBank/DDBJ databases">
        <authorList>
            <person name="Varghese N."/>
            <person name="Submissions S."/>
        </authorList>
    </citation>
    <scope>NUCLEOTIDE SEQUENCE [LARGE SCALE GENOMIC DNA]</scope>
    <source>
        <strain>GEY</strain>
        <strain evidence="2">DSM 9560</strain>
    </source>
</reference>
<sequence>MDTFAWMAKGLTFSLPTDCEIVADDTSRFEIRKTGFSMTVFSFKNANLNLDNQAEVTQEAAKQVAYDKIEHIEFFYSSNFKCCAVIGTKKEVKVMIMSLLNQKGHQHFAAVLIYSATNTYEVSQIIKSFWRRD</sequence>
<dbReference type="Proteomes" id="UP000199513">
    <property type="component" value="Unassembled WGS sequence"/>
</dbReference>
<evidence type="ECO:0000313" key="2">
    <source>
        <dbReference type="Proteomes" id="UP000199513"/>
    </source>
</evidence>
<gene>
    <name evidence="1" type="ORF">SAMN04488541_102146</name>
</gene>
<proteinExistence type="predicted"/>
<evidence type="ECO:0000313" key="1">
    <source>
        <dbReference type="EMBL" id="SFF23606.1"/>
    </source>
</evidence>
<keyword evidence="2" id="KW-1185">Reference proteome</keyword>
<dbReference type="EMBL" id="FONY01000021">
    <property type="protein sequence ID" value="SFF23606.1"/>
    <property type="molecule type" value="Genomic_DNA"/>
</dbReference>
<protein>
    <submittedName>
        <fullName evidence="1">Uncharacterized protein</fullName>
    </submittedName>
</protein>
<accession>A0A1I2H475</accession>
<organism evidence="1 2">
    <name type="scientific">Thermoflexibacter ruber</name>
    <dbReference type="NCBI Taxonomy" id="1003"/>
    <lineage>
        <taxon>Bacteria</taxon>
        <taxon>Pseudomonadati</taxon>
        <taxon>Bacteroidota</taxon>
        <taxon>Cytophagia</taxon>
        <taxon>Cytophagales</taxon>
        <taxon>Thermoflexibacteraceae</taxon>
        <taxon>Thermoflexibacter</taxon>
    </lineage>
</organism>
<dbReference type="AlphaFoldDB" id="A0A1I2H475"/>
<dbReference type="STRING" id="1003.SAMN04488541_102146"/>
<name>A0A1I2H475_9BACT</name>